<dbReference type="EMBL" id="WJXW01000015">
    <property type="protein sequence ID" value="KAF9729781.1"/>
    <property type="molecule type" value="Genomic_DNA"/>
</dbReference>
<feature type="region of interest" description="Disordered" evidence="1">
    <location>
        <begin position="126"/>
        <end position="217"/>
    </location>
</feature>
<evidence type="ECO:0000256" key="1">
    <source>
        <dbReference type="SAM" id="MobiDB-lite"/>
    </source>
</evidence>
<evidence type="ECO:0000313" key="3">
    <source>
        <dbReference type="Proteomes" id="UP000756921"/>
    </source>
</evidence>
<name>A0A9P6G711_9PLEO</name>
<dbReference type="SUPFAM" id="SSF48371">
    <property type="entry name" value="ARM repeat"/>
    <property type="match status" value="1"/>
</dbReference>
<dbReference type="AlphaFoldDB" id="A0A9P6G711"/>
<organism evidence="2 3">
    <name type="scientific">Paraphaeosphaeria minitans</name>
    <dbReference type="NCBI Taxonomy" id="565426"/>
    <lineage>
        <taxon>Eukaryota</taxon>
        <taxon>Fungi</taxon>
        <taxon>Dikarya</taxon>
        <taxon>Ascomycota</taxon>
        <taxon>Pezizomycotina</taxon>
        <taxon>Dothideomycetes</taxon>
        <taxon>Pleosporomycetidae</taxon>
        <taxon>Pleosporales</taxon>
        <taxon>Massarineae</taxon>
        <taxon>Didymosphaeriaceae</taxon>
        <taxon>Paraphaeosphaeria</taxon>
    </lineage>
</organism>
<sequence length="217" mass="24877">MDYAGFLELSLEYQETVAKLEAYVSSKAETLGLGLKLLGAEKALRRVNALPYGLQSRVLECMDPEFTATIIWTMDLRAEQVNRLSEPYRNKVIDALSEKQRQQLLSELFVLKNMHTLVTFFGDSMGMEDKSRATDGGNSHIEEKDTIHDLGSVSSGRTLIDTSSEEEEDEEEEDEEDEEEEDEEEEDEDEEDEEEEDEEEEDEEEEGEEEDVKKGRD</sequence>
<reference evidence="2" key="1">
    <citation type="journal article" date="2020" name="Mol. Plant Microbe Interact.">
        <title>Genome Sequence of the Biocontrol Agent Coniothyrium minitans strain Conio (IMI 134523).</title>
        <authorList>
            <person name="Patel D."/>
            <person name="Shittu T.A."/>
            <person name="Baroncelli R."/>
            <person name="Muthumeenakshi S."/>
            <person name="Osborne T.H."/>
            <person name="Janganan T.K."/>
            <person name="Sreenivasaprasad S."/>
        </authorList>
    </citation>
    <scope>NUCLEOTIDE SEQUENCE</scope>
    <source>
        <strain evidence="2">Conio</strain>
    </source>
</reference>
<protein>
    <submittedName>
        <fullName evidence="2">Uncharacterized protein</fullName>
    </submittedName>
</protein>
<gene>
    <name evidence="2" type="ORF">PMIN01_11714</name>
</gene>
<feature type="compositionally biased region" description="Polar residues" evidence="1">
    <location>
        <begin position="152"/>
        <end position="162"/>
    </location>
</feature>
<comment type="caution">
    <text evidence="2">The sequence shown here is derived from an EMBL/GenBank/DDBJ whole genome shotgun (WGS) entry which is preliminary data.</text>
</comment>
<proteinExistence type="predicted"/>
<feature type="compositionally biased region" description="Acidic residues" evidence="1">
    <location>
        <begin position="163"/>
        <end position="210"/>
    </location>
</feature>
<keyword evidence="3" id="KW-1185">Reference proteome</keyword>
<dbReference type="SUPFAM" id="SSF158791">
    <property type="entry name" value="MgtE N-terminal domain-like"/>
    <property type="match status" value="1"/>
</dbReference>
<dbReference type="InterPro" id="IPR016024">
    <property type="entry name" value="ARM-type_fold"/>
</dbReference>
<evidence type="ECO:0000313" key="2">
    <source>
        <dbReference type="EMBL" id="KAF9729781.1"/>
    </source>
</evidence>
<dbReference type="Proteomes" id="UP000756921">
    <property type="component" value="Unassembled WGS sequence"/>
</dbReference>
<accession>A0A9P6G711</accession>